<evidence type="ECO:0000259" key="7">
    <source>
        <dbReference type="Pfam" id="PF00408"/>
    </source>
</evidence>
<dbReference type="InterPro" id="IPR005844">
    <property type="entry name" value="A-D-PHexomutase_a/b/a-I"/>
</dbReference>
<dbReference type="PRINTS" id="PR00509">
    <property type="entry name" value="PGMPMM"/>
</dbReference>
<dbReference type="SUPFAM" id="SSF55957">
    <property type="entry name" value="Phosphoglucomutase, C-terminal domain"/>
    <property type="match status" value="1"/>
</dbReference>
<dbReference type="OrthoDB" id="14210at2759"/>
<dbReference type="InterPro" id="IPR005846">
    <property type="entry name" value="A-D-PHexomutase_a/b/a-III"/>
</dbReference>
<feature type="domain" description="Alpha-D-phosphohexomutase alpha/beta/alpha" evidence="8">
    <location>
        <begin position="10"/>
        <end position="127"/>
    </location>
</feature>
<dbReference type="InterPro" id="IPR005841">
    <property type="entry name" value="Alpha-D-phosphohexomutase_SF"/>
</dbReference>
<dbReference type="InterPro" id="IPR036900">
    <property type="entry name" value="A-D-PHexomutase_C_sf"/>
</dbReference>
<dbReference type="Pfam" id="PF02880">
    <property type="entry name" value="PGM_PMM_III"/>
    <property type="match status" value="1"/>
</dbReference>
<evidence type="ECO:0000259" key="9">
    <source>
        <dbReference type="Pfam" id="PF02879"/>
    </source>
</evidence>
<dbReference type="GO" id="GO:0004615">
    <property type="term" value="F:phosphomannomutase activity"/>
    <property type="evidence" value="ECO:0007669"/>
    <property type="project" value="TreeGrafter"/>
</dbReference>
<evidence type="ECO:0000256" key="1">
    <source>
        <dbReference type="ARBA" id="ARBA00001946"/>
    </source>
</evidence>
<dbReference type="FunFam" id="3.40.120.10:FF:000001">
    <property type="entry name" value="Phosphoglucosamine mutase"/>
    <property type="match status" value="1"/>
</dbReference>
<dbReference type="Pfam" id="PF02878">
    <property type="entry name" value="PGM_PMM_I"/>
    <property type="match status" value="1"/>
</dbReference>
<sequence>MGDSLIRSISGVRGVVGKSLLPNVIINHICAFAKLLESKHYNQKQKRIVVGRDSRVSGPWVEMLVNGSLIASGYEVIHIGIASTPTVQFMVQQTQASGGIVITSSHNPIQWNGLKFVGPDGLFIEPKSCDILFSYADYPNGFDFSSYSHQGSITTKEVANTLHIEKILSLPFIDVAKIKSKQYTVALDSVNGAGGPIMTALLGQLGCKIIGLNLEPTGVFAHTPEPVPANLGQLCELVKKEKADFGIAVDPDVDRCVLIDETGTPVGEEYTLAFAVELLLGDCGRKGYVCKNLSSSRVVDDICKKYGSQVVCTPVGEIQVAKKMEELKAIIGGEGNGGVMLPDIHIGRDAPVAAALILQLFANRGFKKMSELKASLPQYEIVKLKAGIEGLDPDRILQDYKTQYRGKEGVEINEEDGLKIDAPEWWVHLRKSNTEHIIRVISESKTVEQATEIAQKFIDEIESKRSK</sequence>
<keyword evidence="4" id="KW-0479">Metal-binding</keyword>
<feature type="domain" description="Alpha-D-phosphohexomutase alpha/beta/alpha" evidence="10">
    <location>
        <begin position="279"/>
        <end position="377"/>
    </location>
</feature>
<dbReference type="InterPro" id="IPR005845">
    <property type="entry name" value="A-D-PHexomutase_a/b/a-II"/>
</dbReference>
<comment type="cofactor">
    <cofactor evidence="1">
        <name>Mg(2+)</name>
        <dbReference type="ChEBI" id="CHEBI:18420"/>
    </cofactor>
</comment>
<dbReference type="Proteomes" id="UP000695562">
    <property type="component" value="Unassembled WGS sequence"/>
</dbReference>
<comment type="caution">
    <text evidence="11">The sequence shown here is derived from an EMBL/GenBank/DDBJ whole genome shotgun (WGS) entry which is preliminary data.</text>
</comment>
<evidence type="ECO:0000256" key="3">
    <source>
        <dbReference type="ARBA" id="ARBA00022553"/>
    </source>
</evidence>
<feature type="domain" description="Alpha-D-phosphohexomutase alpha/beta/alpha" evidence="9">
    <location>
        <begin position="166"/>
        <end position="263"/>
    </location>
</feature>
<dbReference type="EMBL" id="AJWJ01000075">
    <property type="protein sequence ID" value="KAF2076048.1"/>
    <property type="molecule type" value="Genomic_DNA"/>
</dbReference>
<dbReference type="InterPro" id="IPR024086">
    <property type="entry name" value="GlmM_arc-type"/>
</dbReference>
<keyword evidence="5" id="KW-0460">Magnesium</keyword>
<dbReference type="InterPro" id="IPR005843">
    <property type="entry name" value="A-D-PHexomutase_C"/>
</dbReference>
<evidence type="ECO:0000256" key="5">
    <source>
        <dbReference type="ARBA" id="ARBA00022842"/>
    </source>
</evidence>
<name>A0A8J4V237_9MYCE</name>
<evidence type="ECO:0000256" key="4">
    <source>
        <dbReference type="ARBA" id="ARBA00022723"/>
    </source>
</evidence>
<evidence type="ECO:0000259" key="10">
    <source>
        <dbReference type="Pfam" id="PF02880"/>
    </source>
</evidence>
<dbReference type="PANTHER" id="PTHR42946">
    <property type="entry name" value="PHOSPHOHEXOSE MUTASE"/>
    <property type="match status" value="1"/>
</dbReference>
<dbReference type="Gene3D" id="3.30.310.50">
    <property type="entry name" value="Alpha-D-phosphohexomutase, C-terminal domain"/>
    <property type="match status" value="1"/>
</dbReference>
<dbReference type="Pfam" id="PF02879">
    <property type="entry name" value="PGM_PMM_II"/>
    <property type="match status" value="1"/>
</dbReference>
<feature type="domain" description="Alpha-D-phosphohexomutase C-terminal" evidence="7">
    <location>
        <begin position="403"/>
        <end position="459"/>
    </location>
</feature>
<dbReference type="Gene3D" id="3.40.120.10">
    <property type="entry name" value="Alpha-D-Glucose-1,6-Bisphosphate, subunit A, domain 3"/>
    <property type="match status" value="3"/>
</dbReference>
<evidence type="ECO:0000313" key="11">
    <source>
        <dbReference type="EMBL" id="KAF2076048.1"/>
    </source>
</evidence>
<dbReference type="FunFam" id="3.40.120.10:FF:000020">
    <property type="entry name" value="Phosphoglucosamine mutase"/>
    <property type="match status" value="1"/>
</dbReference>
<organism evidence="11 12">
    <name type="scientific">Polysphondylium violaceum</name>
    <dbReference type="NCBI Taxonomy" id="133409"/>
    <lineage>
        <taxon>Eukaryota</taxon>
        <taxon>Amoebozoa</taxon>
        <taxon>Evosea</taxon>
        <taxon>Eumycetozoa</taxon>
        <taxon>Dictyostelia</taxon>
        <taxon>Dictyosteliales</taxon>
        <taxon>Dictyosteliaceae</taxon>
        <taxon>Polysphondylium</taxon>
    </lineage>
</organism>
<accession>A0A8J4V237</accession>
<evidence type="ECO:0000313" key="12">
    <source>
        <dbReference type="Proteomes" id="UP000695562"/>
    </source>
</evidence>
<dbReference type="InterPro" id="IPR050060">
    <property type="entry name" value="Phosphoglucosamine_mutase"/>
</dbReference>
<dbReference type="GO" id="GO:0008966">
    <property type="term" value="F:phosphoglucosamine mutase activity"/>
    <property type="evidence" value="ECO:0007669"/>
    <property type="project" value="InterPro"/>
</dbReference>
<dbReference type="Pfam" id="PF00408">
    <property type="entry name" value="PGM_PMM_IV"/>
    <property type="match status" value="1"/>
</dbReference>
<reference evidence="11" key="1">
    <citation type="submission" date="2020-01" db="EMBL/GenBank/DDBJ databases">
        <title>Development of genomics and gene disruption for Polysphondylium violaceum indicates a role for the polyketide synthase stlB in stalk morphogenesis.</title>
        <authorList>
            <person name="Narita B."/>
            <person name="Kawabe Y."/>
            <person name="Kin K."/>
            <person name="Saito T."/>
            <person name="Gibbs R."/>
            <person name="Kuspa A."/>
            <person name="Muzny D."/>
            <person name="Queller D."/>
            <person name="Richards S."/>
            <person name="Strassman J."/>
            <person name="Sucgang R."/>
            <person name="Worley K."/>
            <person name="Schaap P."/>
        </authorList>
    </citation>
    <scope>NUCLEOTIDE SEQUENCE</scope>
    <source>
        <strain evidence="11">QSvi11</strain>
    </source>
</reference>
<dbReference type="GO" id="GO:0046872">
    <property type="term" value="F:metal ion binding"/>
    <property type="evidence" value="ECO:0007669"/>
    <property type="project" value="UniProtKB-KW"/>
</dbReference>
<dbReference type="PANTHER" id="PTHR42946:SF1">
    <property type="entry name" value="PHOSPHOGLUCOMUTASE (ALPHA-D-GLUCOSE-1,6-BISPHOSPHATE-DEPENDENT)"/>
    <property type="match status" value="1"/>
</dbReference>
<gene>
    <name evidence="11" type="ORF">CYY_002662</name>
</gene>
<dbReference type="CDD" id="cd05803">
    <property type="entry name" value="PGM_like4"/>
    <property type="match status" value="1"/>
</dbReference>
<dbReference type="SUPFAM" id="SSF53738">
    <property type="entry name" value="Phosphoglucomutase, first 3 domains"/>
    <property type="match status" value="3"/>
</dbReference>
<keyword evidence="12" id="KW-1185">Reference proteome</keyword>
<keyword evidence="3" id="KW-0597">Phosphoprotein</keyword>
<proteinExistence type="inferred from homology"/>
<evidence type="ECO:0000259" key="8">
    <source>
        <dbReference type="Pfam" id="PF02878"/>
    </source>
</evidence>
<dbReference type="InterPro" id="IPR016055">
    <property type="entry name" value="A-D-PHexomutase_a/b/a-I/II/III"/>
</dbReference>
<evidence type="ECO:0000256" key="2">
    <source>
        <dbReference type="ARBA" id="ARBA00010231"/>
    </source>
</evidence>
<dbReference type="AlphaFoldDB" id="A0A8J4V237"/>
<protein>
    <recommendedName>
        <fullName evidence="13">Phosphoglucosamine mutase</fullName>
    </recommendedName>
</protein>
<evidence type="ECO:0008006" key="13">
    <source>
        <dbReference type="Google" id="ProtNLM"/>
    </source>
</evidence>
<keyword evidence="6" id="KW-0413">Isomerase</keyword>
<dbReference type="GO" id="GO:0006048">
    <property type="term" value="P:UDP-N-acetylglucosamine biosynthetic process"/>
    <property type="evidence" value="ECO:0007669"/>
    <property type="project" value="TreeGrafter"/>
</dbReference>
<dbReference type="GO" id="GO:0005829">
    <property type="term" value="C:cytosol"/>
    <property type="evidence" value="ECO:0007669"/>
    <property type="project" value="TreeGrafter"/>
</dbReference>
<comment type="similarity">
    <text evidence="2">Belongs to the phosphohexose mutase family.</text>
</comment>
<dbReference type="NCBIfam" id="TIGR03990">
    <property type="entry name" value="Arch_GlmM"/>
    <property type="match status" value="1"/>
</dbReference>
<dbReference type="GO" id="GO:0005975">
    <property type="term" value="P:carbohydrate metabolic process"/>
    <property type="evidence" value="ECO:0007669"/>
    <property type="project" value="InterPro"/>
</dbReference>
<evidence type="ECO:0000256" key="6">
    <source>
        <dbReference type="ARBA" id="ARBA00023235"/>
    </source>
</evidence>